<reference evidence="1 2" key="1">
    <citation type="journal article" date="2024" name="ISME J.">
        <title>Tailless and filamentous prophages are predominant in marine Vibrio.</title>
        <authorList>
            <person name="Steensen K."/>
            <person name="Seneca J."/>
            <person name="Bartlau N."/>
            <person name="Yu X.A."/>
            <person name="Hussain F.A."/>
            <person name="Polz M.F."/>
        </authorList>
    </citation>
    <scope>NUCLEOTIDE SEQUENCE [LARGE SCALE GENOMIC DNA]</scope>
    <source>
        <strain evidence="1 2">10N.222.51.A1</strain>
    </source>
</reference>
<dbReference type="RefSeq" id="WP_137373787.1">
    <property type="nucleotide sequence ID" value="NZ_AP025491.1"/>
</dbReference>
<evidence type="ECO:0000313" key="2">
    <source>
        <dbReference type="Proteomes" id="UP001570417"/>
    </source>
</evidence>
<dbReference type="InterPro" id="IPR021388">
    <property type="entry name" value="DUF3024"/>
</dbReference>
<evidence type="ECO:0000313" key="1">
    <source>
        <dbReference type="EMBL" id="MFA0569341.1"/>
    </source>
</evidence>
<organism evidence="1 2">
    <name type="scientific">Vibrio gallaecicus</name>
    <dbReference type="NCBI Taxonomy" id="552386"/>
    <lineage>
        <taxon>Bacteria</taxon>
        <taxon>Pseudomonadati</taxon>
        <taxon>Pseudomonadota</taxon>
        <taxon>Gammaproteobacteria</taxon>
        <taxon>Vibrionales</taxon>
        <taxon>Vibrionaceae</taxon>
        <taxon>Vibrio</taxon>
    </lineage>
</organism>
<dbReference type="Proteomes" id="UP001570417">
    <property type="component" value="Unassembled WGS sequence"/>
</dbReference>
<dbReference type="Pfam" id="PF11225">
    <property type="entry name" value="DUF3024"/>
    <property type="match status" value="1"/>
</dbReference>
<gene>
    <name evidence="1" type="ORF">AB4566_13790</name>
</gene>
<accession>A0ABV4NDA5</accession>
<sequence>MSVVKMEIGRLLAGAERVCHSRNTSLPVALGKSLFEPCLNGAVFSKAHYLLDSSHCDYTDEVAKVVFEEANQIWLLFMPMDKGQVDLKWGPYPFLPQCHDIDIILQEIEKDPHAYFWG</sequence>
<protein>
    <submittedName>
        <fullName evidence="1">DUF3024 domain-containing protein</fullName>
    </submittedName>
</protein>
<dbReference type="EMBL" id="JBFRUW010000050">
    <property type="protein sequence ID" value="MFA0569341.1"/>
    <property type="molecule type" value="Genomic_DNA"/>
</dbReference>
<comment type="caution">
    <text evidence="1">The sequence shown here is derived from an EMBL/GenBank/DDBJ whole genome shotgun (WGS) entry which is preliminary data.</text>
</comment>
<keyword evidence="2" id="KW-1185">Reference proteome</keyword>
<proteinExistence type="predicted"/>
<name>A0ABV4NDA5_9VIBR</name>